<feature type="compositionally biased region" description="Polar residues" evidence="7">
    <location>
        <begin position="19"/>
        <end position="30"/>
    </location>
</feature>
<gene>
    <name evidence="8" type="ORF">PICMEDRAFT_14790</name>
</gene>
<dbReference type="STRING" id="763406.A0A1E3NT57"/>
<dbReference type="Pfam" id="PF15341">
    <property type="entry name" value="SLX9"/>
    <property type="match status" value="1"/>
</dbReference>
<evidence type="ECO:0000313" key="9">
    <source>
        <dbReference type="Proteomes" id="UP000094455"/>
    </source>
</evidence>
<dbReference type="GO" id="GO:0005730">
    <property type="term" value="C:nucleolus"/>
    <property type="evidence" value="ECO:0007669"/>
    <property type="project" value="UniProtKB-SubCell"/>
</dbReference>
<evidence type="ECO:0000256" key="5">
    <source>
        <dbReference type="ARBA" id="ARBA00023242"/>
    </source>
</evidence>
<dbReference type="InterPro" id="IPR028160">
    <property type="entry name" value="Slx9-like"/>
</dbReference>
<evidence type="ECO:0000313" key="8">
    <source>
        <dbReference type="EMBL" id="ODQ49325.1"/>
    </source>
</evidence>
<keyword evidence="5" id="KW-0539">Nucleus</keyword>
<dbReference type="GO" id="GO:0000462">
    <property type="term" value="P:maturation of SSU-rRNA from tricistronic rRNA transcript (SSU-rRNA, 5.8S rRNA, LSU-rRNA)"/>
    <property type="evidence" value="ECO:0007669"/>
    <property type="project" value="InterPro"/>
</dbReference>
<dbReference type="GeneID" id="30177221"/>
<dbReference type="GO" id="GO:0030688">
    <property type="term" value="C:preribosome, small subunit precursor"/>
    <property type="evidence" value="ECO:0007669"/>
    <property type="project" value="InterPro"/>
</dbReference>
<dbReference type="Proteomes" id="UP000094455">
    <property type="component" value="Unassembled WGS sequence"/>
</dbReference>
<dbReference type="AlphaFoldDB" id="A0A1E3NT57"/>
<feature type="region of interest" description="Disordered" evidence="7">
    <location>
        <begin position="1"/>
        <end position="86"/>
    </location>
</feature>
<dbReference type="GO" id="GO:0030686">
    <property type="term" value="C:90S preribosome"/>
    <property type="evidence" value="ECO:0007669"/>
    <property type="project" value="InterPro"/>
</dbReference>
<feature type="compositionally biased region" description="Basic residues" evidence="7">
    <location>
        <begin position="1"/>
        <end position="15"/>
    </location>
</feature>
<keyword evidence="9" id="KW-1185">Reference proteome</keyword>
<organism evidence="8 9">
    <name type="scientific">Pichia membranifaciens NRRL Y-2026</name>
    <dbReference type="NCBI Taxonomy" id="763406"/>
    <lineage>
        <taxon>Eukaryota</taxon>
        <taxon>Fungi</taxon>
        <taxon>Dikarya</taxon>
        <taxon>Ascomycota</taxon>
        <taxon>Saccharomycotina</taxon>
        <taxon>Pichiomycetes</taxon>
        <taxon>Pichiales</taxon>
        <taxon>Pichiaceae</taxon>
        <taxon>Pichia</taxon>
    </lineage>
</organism>
<feature type="compositionally biased region" description="Polar residues" evidence="7">
    <location>
        <begin position="53"/>
        <end position="74"/>
    </location>
</feature>
<name>A0A1E3NT57_9ASCO</name>
<comment type="function">
    <text evidence="6">Involved in ribosome biogenesis. Required for normal pre-rRNA processing in internal transcribed spacer 1 (ITS1). May be involved in the movements of the replication forks.</text>
</comment>
<comment type="similarity">
    <text evidence="2">Belongs to the SLX9 family.</text>
</comment>
<evidence type="ECO:0000256" key="3">
    <source>
        <dbReference type="ARBA" id="ARBA00011523"/>
    </source>
</evidence>
<accession>A0A1E3NT57</accession>
<sequence>MALKKRTTLRSKSVRRAGNGSSTVASTGSESQKKDKILDKLAEKSVKAKNETISHSLKSNSVMPKMNDPSQAGISKSAIRRRKRKLRDQLTPKLTEDLLDALTESTNATISKKNDGTEEIIIEERVKLDHSPNPLNKRGEMALFKIENENFKQVLKNKELRTGGLAALRNSILSNITDE</sequence>
<comment type="subcellular location">
    <subcellularLocation>
        <location evidence="1">Nucleus</location>
        <location evidence="1">Nucleolus</location>
    </subcellularLocation>
</comment>
<protein>
    <recommendedName>
        <fullName evidence="4">Ribosome biogenesis protein SLX9</fullName>
    </recommendedName>
</protein>
<dbReference type="EMBL" id="KV454001">
    <property type="protein sequence ID" value="ODQ49325.1"/>
    <property type="molecule type" value="Genomic_DNA"/>
</dbReference>
<evidence type="ECO:0000256" key="7">
    <source>
        <dbReference type="SAM" id="MobiDB-lite"/>
    </source>
</evidence>
<reference evidence="8 9" key="1">
    <citation type="journal article" date="2016" name="Proc. Natl. Acad. Sci. U.S.A.">
        <title>Comparative genomics of biotechnologically important yeasts.</title>
        <authorList>
            <person name="Riley R."/>
            <person name="Haridas S."/>
            <person name="Wolfe K.H."/>
            <person name="Lopes M.R."/>
            <person name="Hittinger C.T."/>
            <person name="Goeker M."/>
            <person name="Salamov A.A."/>
            <person name="Wisecaver J.H."/>
            <person name="Long T.M."/>
            <person name="Calvey C.H."/>
            <person name="Aerts A.L."/>
            <person name="Barry K.W."/>
            <person name="Choi C."/>
            <person name="Clum A."/>
            <person name="Coughlan A.Y."/>
            <person name="Deshpande S."/>
            <person name="Douglass A.P."/>
            <person name="Hanson S.J."/>
            <person name="Klenk H.-P."/>
            <person name="LaButti K.M."/>
            <person name="Lapidus A."/>
            <person name="Lindquist E.A."/>
            <person name="Lipzen A.M."/>
            <person name="Meier-Kolthoff J.P."/>
            <person name="Ohm R.A."/>
            <person name="Otillar R.P."/>
            <person name="Pangilinan J.L."/>
            <person name="Peng Y."/>
            <person name="Rokas A."/>
            <person name="Rosa C.A."/>
            <person name="Scheuner C."/>
            <person name="Sibirny A.A."/>
            <person name="Slot J.C."/>
            <person name="Stielow J.B."/>
            <person name="Sun H."/>
            <person name="Kurtzman C.P."/>
            <person name="Blackwell M."/>
            <person name="Grigoriev I.V."/>
            <person name="Jeffries T.W."/>
        </authorList>
    </citation>
    <scope>NUCLEOTIDE SEQUENCE [LARGE SCALE GENOMIC DNA]</scope>
    <source>
        <strain evidence="8 9">NRRL Y-2026</strain>
    </source>
</reference>
<feature type="compositionally biased region" description="Basic and acidic residues" evidence="7">
    <location>
        <begin position="31"/>
        <end position="52"/>
    </location>
</feature>
<proteinExistence type="inferred from homology"/>
<evidence type="ECO:0000256" key="6">
    <source>
        <dbReference type="ARBA" id="ARBA00025083"/>
    </source>
</evidence>
<dbReference type="OrthoDB" id="4068648at2759"/>
<evidence type="ECO:0000256" key="1">
    <source>
        <dbReference type="ARBA" id="ARBA00004604"/>
    </source>
</evidence>
<evidence type="ECO:0000256" key="4">
    <source>
        <dbReference type="ARBA" id="ARBA00021321"/>
    </source>
</evidence>
<dbReference type="RefSeq" id="XP_019020438.1">
    <property type="nucleotide sequence ID" value="XM_019160534.1"/>
</dbReference>
<comment type="subunit">
    <text evidence="3">Interacts with the 35S, 23S and 20S pre-rRNAs and with the U3 snoRNA.</text>
</comment>
<evidence type="ECO:0000256" key="2">
    <source>
        <dbReference type="ARBA" id="ARBA00011022"/>
    </source>
</evidence>